<feature type="signal peptide" evidence="1">
    <location>
        <begin position="1"/>
        <end position="27"/>
    </location>
</feature>
<accession>A0A7T0BXQ8</accession>
<feature type="chain" id="PRO_5032689548" evidence="1">
    <location>
        <begin position="28"/>
        <end position="117"/>
    </location>
</feature>
<dbReference type="KEGG" id="nli:G3M70_13235"/>
<protein>
    <submittedName>
        <fullName evidence="2">Uncharacterized protein</fullName>
    </submittedName>
</protein>
<proteinExistence type="predicted"/>
<gene>
    <name evidence="2" type="ORF">G3M70_13235</name>
</gene>
<organism evidence="2 3">
    <name type="scientific">Candidatus Nitronauta litoralis</name>
    <dbReference type="NCBI Taxonomy" id="2705533"/>
    <lineage>
        <taxon>Bacteria</taxon>
        <taxon>Pseudomonadati</taxon>
        <taxon>Nitrospinota/Tectimicrobiota group</taxon>
        <taxon>Nitrospinota</taxon>
        <taxon>Nitrospinia</taxon>
        <taxon>Nitrospinales</taxon>
        <taxon>Nitrospinaceae</taxon>
        <taxon>Candidatus Nitronauta</taxon>
    </lineage>
</organism>
<evidence type="ECO:0000256" key="1">
    <source>
        <dbReference type="SAM" id="SignalP"/>
    </source>
</evidence>
<dbReference type="Proteomes" id="UP000594688">
    <property type="component" value="Chromosome"/>
</dbReference>
<evidence type="ECO:0000313" key="2">
    <source>
        <dbReference type="EMBL" id="QPJ62787.1"/>
    </source>
</evidence>
<keyword evidence="1" id="KW-0732">Signal</keyword>
<dbReference type="AlphaFoldDB" id="A0A7T0BXQ8"/>
<reference evidence="2 3" key="1">
    <citation type="submission" date="2020-02" db="EMBL/GenBank/DDBJ databases">
        <title>Genomic and physiological characterization of two novel Nitrospinaceae genera.</title>
        <authorList>
            <person name="Mueller A.J."/>
            <person name="Jung M.-Y."/>
            <person name="Strachan C.R."/>
            <person name="Herbold C.W."/>
            <person name="Kirkegaard R.H."/>
            <person name="Daims H."/>
        </authorList>
    </citation>
    <scope>NUCLEOTIDE SEQUENCE [LARGE SCALE GENOMIC DNA]</scope>
    <source>
        <strain evidence="2">EB</strain>
    </source>
</reference>
<evidence type="ECO:0000313" key="3">
    <source>
        <dbReference type="Proteomes" id="UP000594688"/>
    </source>
</evidence>
<dbReference type="EMBL" id="CP048685">
    <property type="protein sequence ID" value="QPJ62787.1"/>
    <property type="molecule type" value="Genomic_DNA"/>
</dbReference>
<name>A0A7T0BXQ8_9BACT</name>
<sequence length="117" mass="13455">MKTTTRKSILSLIVVTAFLLLVSPVEAEIHHENPTDSWYQNDPVNNNPNVQIFENDNIFWGLTHNNPTYTWYEGGTPVDKDMKEIPKNPVAGMDRMDLPEDPTLDWYYNGVSETRSN</sequence>